<comment type="caution">
    <text evidence="1">The sequence shown here is derived from an EMBL/GenBank/DDBJ whole genome shotgun (WGS) entry which is preliminary data.</text>
</comment>
<gene>
    <name evidence="1" type="ORF">LTS18_004826</name>
</gene>
<name>A0ACC3D5N0_9PEZI</name>
<evidence type="ECO:0000313" key="1">
    <source>
        <dbReference type="EMBL" id="KAK3062098.1"/>
    </source>
</evidence>
<keyword evidence="2" id="KW-1185">Reference proteome</keyword>
<protein>
    <submittedName>
        <fullName evidence="1">Uncharacterized protein</fullName>
    </submittedName>
</protein>
<evidence type="ECO:0000313" key="2">
    <source>
        <dbReference type="Proteomes" id="UP001186974"/>
    </source>
</evidence>
<dbReference type="Proteomes" id="UP001186974">
    <property type="component" value="Unassembled WGS sequence"/>
</dbReference>
<dbReference type="EMBL" id="JAWDJW010007471">
    <property type="protein sequence ID" value="KAK3062098.1"/>
    <property type="molecule type" value="Genomic_DNA"/>
</dbReference>
<sequence>MGQPPKEGKPTHKPRTKSATSNFLLKTEAQTYDLMAASLDHAGPNKLADEQAEMTAQWIAQYGIESSFCKGEERIHRFCLEIDKCVNKLVGEDILDGPVLWSSELYRRDKENLDSGRQKGDLFMSGVGTLSIAGDEEYETRNQRSGSRSLDFVPRPSQPSLRSVAARSGSQQSFDSGRLSAGRSVDLLDSQDYFGSMGPVYAIDSAQTFWSPFHAKADSPSGTGSIRPRTGSSSRGTVVLNNSVTVNNEKRRFLLDLKQALTGLLLSDLGVTVFSQGSETDAWFCGDLGEECLQRKAEEDRRRKKALARKKSMKSMKARSEHRSNALETMGRSERGSPAAPIATLQHASTEAQSAGEYSTSSSDATARSSGMSAAKKAGLLEFPYNVAFRRLLRRFATHPNPFSKLHALFELEQLIVASLSSKSGRSYSSRKETLPTVPQSPTLGSVPELSSRDPTVATSQAQNLEEAIVNVTERRSHSMIAESSTGRSSPLHPSNGTGTRSPTAGPPSTDMIVEVLQGLFRDADIRPKTLFRDLQYIASFVPASMLDKTARGKAFWDASLAALTLKQDVCRVMVEIADDIVALNTESRSTSKHQQAAAAAAAAVAAAAAAASTAANTDNTDTSNHNATTAATSIANSNATFAATAPITSESAGVSASSDVPSPPAPLPAPPSDPLSKFTMSDAVRLLIITAKEGDAVAERELAIFYLTHPDLLPRTLLPLTKPGDVFKGELALRESGNGGAGRNKKGGERAGGGERGAGAGSAGGSGEREEVGGRGDPWTMCVAQHWMECSKRGGDQLAIKYLRQRDEMERIP</sequence>
<proteinExistence type="predicted"/>
<accession>A0ACC3D5N0</accession>
<organism evidence="1 2">
    <name type="scientific">Coniosporium uncinatum</name>
    <dbReference type="NCBI Taxonomy" id="93489"/>
    <lineage>
        <taxon>Eukaryota</taxon>
        <taxon>Fungi</taxon>
        <taxon>Dikarya</taxon>
        <taxon>Ascomycota</taxon>
        <taxon>Pezizomycotina</taxon>
        <taxon>Dothideomycetes</taxon>
        <taxon>Dothideomycetes incertae sedis</taxon>
        <taxon>Coniosporium</taxon>
    </lineage>
</organism>
<reference evidence="1" key="1">
    <citation type="submission" date="2024-09" db="EMBL/GenBank/DDBJ databases">
        <title>Black Yeasts Isolated from many extreme environments.</title>
        <authorList>
            <person name="Coleine C."/>
            <person name="Stajich J.E."/>
            <person name="Selbmann L."/>
        </authorList>
    </citation>
    <scope>NUCLEOTIDE SEQUENCE</scope>
    <source>
        <strain evidence="1">CCFEE 5737</strain>
    </source>
</reference>